<evidence type="ECO:0000256" key="1">
    <source>
        <dbReference type="SAM" id="Phobius"/>
    </source>
</evidence>
<keyword evidence="1" id="KW-0472">Membrane</keyword>
<comment type="caution">
    <text evidence="2">The sequence shown here is derived from an EMBL/GenBank/DDBJ whole genome shotgun (WGS) entry which is preliminary data.</text>
</comment>
<gene>
    <name evidence="2" type="ORF">HanXRQr2_Chr05g0211931</name>
</gene>
<accession>A0A9K3NMV5</accession>
<keyword evidence="1" id="KW-1133">Transmembrane helix</keyword>
<evidence type="ECO:0000313" key="2">
    <source>
        <dbReference type="EMBL" id="KAF5805655.1"/>
    </source>
</evidence>
<proteinExistence type="predicted"/>
<feature type="transmembrane region" description="Helical" evidence="1">
    <location>
        <begin position="6"/>
        <end position="24"/>
    </location>
</feature>
<reference evidence="2" key="1">
    <citation type="journal article" date="2017" name="Nature">
        <title>The sunflower genome provides insights into oil metabolism, flowering and Asterid evolution.</title>
        <authorList>
            <person name="Badouin H."/>
            <person name="Gouzy J."/>
            <person name="Grassa C.J."/>
            <person name="Murat F."/>
            <person name="Staton S.E."/>
            <person name="Cottret L."/>
            <person name="Lelandais-Briere C."/>
            <person name="Owens G.L."/>
            <person name="Carrere S."/>
            <person name="Mayjonade B."/>
            <person name="Legrand L."/>
            <person name="Gill N."/>
            <person name="Kane N.C."/>
            <person name="Bowers J.E."/>
            <person name="Hubner S."/>
            <person name="Bellec A."/>
            <person name="Berard A."/>
            <person name="Berges H."/>
            <person name="Blanchet N."/>
            <person name="Boniface M.C."/>
            <person name="Brunel D."/>
            <person name="Catrice O."/>
            <person name="Chaidir N."/>
            <person name="Claudel C."/>
            <person name="Donnadieu C."/>
            <person name="Faraut T."/>
            <person name="Fievet G."/>
            <person name="Helmstetter N."/>
            <person name="King M."/>
            <person name="Knapp S.J."/>
            <person name="Lai Z."/>
            <person name="Le Paslier M.C."/>
            <person name="Lippi Y."/>
            <person name="Lorenzon L."/>
            <person name="Mandel J.R."/>
            <person name="Marage G."/>
            <person name="Marchand G."/>
            <person name="Marquand E."/>
            <person name="Bret-Mestries E."/>
            <person name="Morien E."/>
            <person name="Nambeesan S."/>
            <person name="Nguyen T."/>
            <person name="Pegot-Espagnet P."/>
            <person name="Pouilly N."/>
            <person name="Raftis F."/>
            <person name="Sallet E."/>
            <person name="Schiex T."/>
            <person name="Thomas J."/>
            <person name="Vandecasteele C."/>
            <person name="Vares D."/>
            <person name="Vear F."/>
            <person name="Vautrin S."/>
            <person name="Crespi M."/>
            <person name="Mangin B."/>
            <person name="Burke J.M."/>
            <person name="Salse J."/>
            <person name="Munos S."/>
            <person name="Vincourt P."/>
            <person name="Rieseberg L.H."/>
            <person name="Langlade N.B."/>
        </authorList>
    </citation>
    <scope>NUCLEOTIDE SEQUENCE</scope>
    <source>
        <tissue evidence="2">Leaves</tissue>
    </source>
</reference>
<organism evidence="2 3">
    <name type="scientific">Helianthus annuus</name>
    <name type="common">Common sunflower</name>
    <dbReference type="NCBI Taxonomy" id="4232"/>
    <lineage>
        <taxon>Eukaryota</taxon>
        <taxon>Viridiplantae</taxon>
        <taxon>Streptophyta</taxon>
        <taxon>Embryophyta</taxon>
        <taxon>Tracheophyta</taxon>
        <taxon>Spermatophyta</taxon>
        <taxon>Magnoliopsida</taxon>
        <taxon>eudicotyledons</taxon>
        <taxon>Gunneridae</taxon>
        <taxon>Pentapetalae</taxon>
        <taxon>asterids</taxon>
        <taxon>campanulids</taxon>
        <taxon>Asterales</taxon>
        <taxon>Asteraceae</taxon>
        <taxon>Asteroideae</taxon>
        <taxon>Heliantheae alliance</taxon>
        <taxon>Heliantheae</taxon>
        <taxon>Helianthus</taxon>
    </lineage>
</organism>
<name>A0A9K3NMV5_HELAN</name>
<feature type="transmembrane region" description="Helical" evidence="1">
    <location>
        <begin position="45"/>
        <end position="68"/>
    </location>
</feature>
<dbReference type="Gramene" id="mRNA:HanXRQr2_Chr05g0211931">
    <property type="protein sequence ID" value="CDS:HanXRQr2_Chr05g0211931.1"/>
    <property type="gene ID" value="HanXRQr2_Chr05g0211931"/>
</dbReference>
<protein>
    <submittedName>
        <fullName evidence="2">Uncharacterized protein</fullName>
    </submittedName>
</protein>
<dbReference type="Proteomes" id="UP000215914">
    <property type="component" value="Unassembled WGS sequence"/>
</dbReference>
<sequence>MVQRIVAAFTIAKVNFICFCIVLLNFADCNRHRPFHLTRIPPSPLIVLGMYIKIVPGFDFVACAIMLVS</sequence>
<keyword evidence="1" id="KW-0812">Transmembrane</keyword>
<dbReference type="AlphaFoldDB" id="A0A9K3NMV5"/>
<keyword evidence="3" id="KW-1185">Reference proteome</keyword>
<evidence type="ECO:0000313" key="3">
    <source>
        <dbReference type="Proteomes" id="UP000215914"/>
    </source>
</evidence>
<dbReference type="EMBL" id="MNCJ02000320">
    <property type="protein sequence ID" value="KAF5805655.1"/>
    <property type="molecule type" value="Genomic_DNA"/>
</dbReference>
<reference evidence="2" key="2">
    <citation type="submission" date="2020-06" db="EMBL/GenBank/DDBJ databases">
        <title>Helianthus annuus Genome sequencing and assembly Release 2.</title>
        <authorList>
            <person name="Gouzy J."/>
            <person name="Langlade N."/>
            <person name="Munos S."/>
        </authorList>
    </citation>
    <scope>NUCLEOTIDE SEQUENCE</scope>
    <source>
        <tissue evidence="2">Leaves</tissue>
    </source>
</reference>